<gene>
    <name evidence="2" type="ORF">RFULGI_LOCUS11935</name>
</gene>
<keyword evidence="3" id="KW-1185">Reference proteome</keyword>
<evidence type="ECO:0000313" key="3">
    <source>
        <dbReference type="Proteomes" id="UP000789396"/>
    </source>
</evidence>
<name>A0A9N9IB45_9GLOM</name>
<protein>
    <submittedName>
        <fullName evidence="2">3453_t:CDS:1</fullName>
    </submittedName>
</protein>
<proteinExistence type="predicted"/>
<feature type="non-terminal residue" evidence="2">
    <location>
        <position position="291"/>
    </location>
</feature>
<sequence>NYGSIRTEGQNNQPALLSEGSNDNSMGRNISSLDVLCQSTLPEIYNTKSNYEDGAKYTISPPDNKSHVLETKRENCEVHVRCVNSFRTSDNGGEGILETNTENKSEEHIDITAEFKSCPNRTTIENLQASFGKLFRIGTLGGTVWTQEIQTKPCRYVLTDSSTTKDTGETTDDQGSMSLVPKYDEQNDAFCNNTCMVVDTYANDSDRRNIASFIGCELPSDSGDPKELELYMMWDMSQMLWPMGNSLEEARLNDGKSNLYWIVLNDGTVEEFERSLEPPDLPECAYAKNFL</sequence>
<evidence type="ECO:0000313" key="2">
    <source>
        <dbReference type="EMBL" id="CAG8728280.1"/>
    </source>
</evidence>
<comment type="caution">
    <text evidence="2">The sequence shown here is derived from an EMBL/GenBank/DDBJ whole genome shotgun (WGS) entry which is preliminary data.</text>
</comment>
<dbReference type="OrthoDB" id="2433538at2759"/>
<organism evidence="2 3">
    <name type="scientific">Racocetra fulgida</name>
    <dbReference type="NCBI Taxonomy" id="60492"/>
    <lineage>
        <taxon>Eukaryota</taxon>
        <taxon>Fungi</taxon>
        <taxon>Fungi incertae sedis</taxon>
        <taxon>Mucoromycota</taxon>
        <taxon>Glomeromycotina</taxon>
        <taxon>Glomeromycetes</taxon>
        <taxon>Diversisporales</taxon>
        <taxon>Gigasporaceae</taxon>
        <taxon>Racocetra</taxon>
    </lineage>
</organism>
<reference evidence="2" key="1">
    <citation type="submission" date="2021-06" db="EMBL/GenBank/DDBJ databases">
        <authorList>
            <person name="Kallberg Y."/>
            <person name="Tangrot J."/>
            <person name="Rosling A."/>
        </authorList>
    </citation>
    <scope>NUCLEOTIDE SEQUENCE</scope>
    <source>
        <strain evidence="2">IN212</strain>
    </source>
</reference>
<accession>A0A9N9IB45</accession>
<dbReference type="Proteomes" id="UP000789396">
    <property type="component" value="Unassembled WGS sequence"/>
</dbReference>
<feature type="region of interest" description="Disordered" evidence="1">
    <location>
        <begin position="1"/>
        <end position="25"/>
    </location>
</feature>
<evidence type="ECO:0000256" key="1">
    <source>
        <dbReference type="SAM" id="MobiDB-lite"/>
    </source>
</evidence>
<dbReference type="EMBL" id="CAJVPZ010027380">
    <property type="protein sequence ID" value="CAG8728280.1"/>
    <property type="molecule type" value="Genomic_DNA"/>
</dbReference>
<dbReference type="AlphaFoldDB" id="A0A9N9IB45"/>